<dbReference type="PROSITE" id="PS01124">
    <property type="entry name" value="HTH_ARAC_FAMILY_2"/>
    <property type="match status" value="1"/>
</dbReference>
<accession>A0A517VSA0</accession>
<dbReference type="RefSeq" id="WP_144983105.1">
    <property type="nucleotide sequence ID" value="NZ_CP037920.1"/>
</dbReference>
<dbReference type="GO" id="GO:0003700">
    <property type="term" value="F:DNA-binding transcription factor activity"/>
    <property type="evidence" value="ECO:0007669"/>
    <property type="project" value="InterPro"/>
</dbReference>
<dbReference type="InterPro" id="IPR020449">
    <property type="entry name" value="Tscrpt_reg_AraC-type_HTH"/>
</dbReference>
<evidence type="ECO:0000313" key="6">
    <source>
        <dbReference type="Proteomes" id="UP000318704"/>
    </source>
</evidence>
<dbReference type="PANTHER" id="PTHR46796:SF14">
    <property type="entry name" value="TRANSCRIPTIONAL REGULATORY PROTEIN"/>
    <property type="match status" value="1"/>
</dbReference>
<dbReference type="EMBL" id="CP037920">
    <property type="protein sequence ID" value="QDT95891.1"/>
    <property type="molecule type" value="Genomic_DNA"/>
</dbReference>
<evidence type="ECO:0000256" key="2">
    <source>
        <dbReference type="ARBA" id="ARBA00023125"/>
    </source>
</evidence>
<keyword evidence="2" id="KW-0238">DNA-binding</keyword>
<dbReference type="InterPro" id="IPR050204">
    <property type="entry name" value="AraC_XylS_family_regulators"/>
</dbReference>
<keyword evidence="1" id="KW-0805">Transcription regulation</keyword>
<dbReference type="GO" id="GO:0043565">
    <property type="term" value="F:sequence-specific DNA binding"/>
    <property type="evidence" value="ECO:0007669"/>
    <property type="project" value="InterPro"/>
</dbReference>
<dbReference type="SUPFAM" id="SSF46689">
    <property type="entry name" value="Homeodomain-like"/>
    <property type="match status" value="2"/>
</dbReference>
<dbReference type="AlphaFoldDB" id="A0A517VSA0"/>
<dbReference type="SMART" id="SM00342">
    <property type="entry name" value="HTH_ARAC"/>
    <property type="match status" value="1"/>
</dbReference>
<organism evidence="5 6">
    <name type="scientific">Gimesia aquarii</name>
    <dbReference type="NCBI Taxonomy" id="2527964"/>
    <lineage>
        <taxon>Bacteria</taxon>
        <taxon>Pseudomonadati</taxon>
        <taxon>Planctomycetota</taxon>
        <taxon>Planctomycetia</taxon>
        <taxon>Planctomycetales</taxon>
        <taxon>Planctomycetaceae</taxon>
        <taxon>Gimesia</taxon>
    </lineage>
</organism>
<evidence type="ECO:0000313" key="5">
    <source>
        <dbReference type="EMBL" id="QDT95891.1"/>
    </source>
</evidence>
<dbReference type="InterPro" id="IPR018062">
    <property type="entry name" value="HTH_AraC-typ_CS"/>
</dbReference>
<dbReference type="InterPro" id="IPR009057">
    <property type="entry name" value="Homeodomain-like_sf"/>
</dbReference>
<dbReference type="Pfam" id="PF12833">
    <property type="entry name" value="HTH_18"/>
    <property type="match status" value="1"/>
</dbReference>
<name>A0A517VSA0_9PLAN</name>
<feature type="domain" description="HTH araC/xylS-type" evidence="4">
    <location>
        <begin position="186"/>
        <end position="284"/>
    </location>
</feature>
<dbReference type="PRINTS" id="PR00032">
    <property type="entry name" value="HTHARAC"/>
</dbReference>
<evidence type="ECO:0000256" key="1">
    <source>
        <dbReference type="ARBA" id="ARBA00023015"/>
    </source>
</evidence>
<dbReference type="KEGG" id="gaw:V144x_13400"/>
<gene>
    <name evidence="5" type="primary">pchR_1</name>
    <name evidence="5" type="ORF">V144x_13400</name>
</gene>
<dbReference type="Gene3D" id="1.10.10.60">
    <property type="entry name" value="Homeodomain-like"/>
    <property type="match status" value="1"/>
</dbReference>
<sequence>MLEYKSLYNSSIVSLSDYRCSACRGGPAEEEHSSDNKIVLMRHGVFCKHVGKRIVASDVNQATFFSKGSTYRVSHPADCGDRGTIFSVSPHVLNDMIHELDPSISDHPDRPFPFVTGPCDSRTFYQHRELVTVLESVQSYPPDSLWVDEKAMLLITDVLNAAFQRTGLPKKRHRPRTDADHIDLAEAAKSYVASRIGERVILDDVARAVNASPFHLTRVFRRRTGMPVHRYLICLRLRTSLEQLAAGASDLTALALDLGFSSHSHFTDTFRREFGCSPSDMRHTLTRKSLREMSKNLEA</sequence>
<protein>
    <submittedName>
        <fullName evidence="5">Regulatory protein PchR</fullName>
    </submittedName>
</protein>
<evidence type="ECO:0000256" key="3">
    <source>
        <dbReference type="ARBA" id="ARBA00023163"/>
    </source>
</evidence>
<dbReference type="PANTHER" id="PTHR46796">
    <property type="entry name" value="HTH-TYPE TRANSCRIPTIONAL ACTIVATOR RHAS-RELATED"/>
    <property type="match status" value="1"/>
</dbReference>
<reference evidence="5 6" key="1">
    <citation type="submission" date="2019-03" db="EMBL/GenBank/DDBJ databases">
        <title>Deep-cultivation of Planctomycetes and their phenomic and genomic characterization uncovers novel biology.</title>
        <authorList>
            <person name="Wiegand S."/>
            <person name="Jogler M."/>
            <person name="Boedeker C."/>
            <person name="Pinto D."/>
            <person name="Vollmers J."/>
            <person name="Rivas-Marin E."/>
            <person name="Kohn T."/>
            <person name="Peeters S.H."/>
            <person name="Heuer A."/>
            <person name="Rast P."/>
            <person name="Oberbeckmann S."/>
            <person name="Bunk B."/>
            <person name="Jeske O."/>
            <person name="Meyerdierks A."/>
            <person name="Storesund J.E."/>
            <person name="Kallscheuer N."/>
            <person name="Luecker S."/>
            <person name="Lage O.M."/>
            <person name="Pohl T."/>
            <person name="Merkel B.J."/>
            <person name="Hornburger P."/>
            <person name="Mueller R.-W."/>
            <person name="Bruemmer F."/>
            <person name="Labrenz M."/>
            <person name="Spormann A.M."/>
            <person name="Op den Camp H."/>
            <person name="Overmann J."/>
            <person name="Amann R."/>
            <person name="Jetten M.S.M."/>
            <person name="Mascher T."/>
            <person name="Medema M.H."/>
            <person name="Devos D.P."/>
            <person name="Kaster A.-K."/>
            <person name="Ovreas L."/>
            <person name="Rohde M."/>
            <person name="Galperin M.Y."/>
            <person name="Jogler C."/>
        </authorList>
    </citation>
    <scope>NUCLEOTIDE SEQUENCE [LARGE SCALE GENOMIC DNA]</scope>
    <source>
        <strain evidence="5 6">V144</strain>
    </source>
</reference>
<dbReference type="Proteomes" id="UP000318704">
    <property type="component" value="Chromosome"/>
</dbReference>
<keyword evidence="3" id="KW-0804">Transcription</keyword>
<dbReference type="PROSITE" id="PS00041">
    <property type="entry name" value="HTH_ARAC_FAMILY_1"/>
    <property type="match status" value="1"/>
</dbReference>
<dbReference type="InterPro" id="IPR018060">
    <property type="entry name" value="HTH_AraC"/>
</dbReference>
<proteinExistence type="predicted"/>
<evidence type="ECO:0000259" key="4">
    <source>
        <dbReference type="PROSITE" id="PS01124"/>
    </source>
</evidence>